<dbReference type="InterPro" id="IPR001845">
    <property type="entry name" value="HTH_ArsR_DNA-bd_dom"/>
</dbReference>
<name>A0A6C2UIV2_9BACT</name>
<dbReference type="Proteomes" id="UP000346198">
    <property type="component" value="Unassembled WGS sequence"/>
</dbReference>
<organism evidence="2 3">
    <name type="scientific">Pontiella sulfatireligans</name>
    <dbReference type="NCBI Taxonomy" id="2750658"/>
    <lineage>
        <taxon>Bacteria</taxon>
        <taxon>Pseudomonadati</taxon>
        <taxon>Kiritimatiellota</taxon>
        <taxon>Kiritimatiellia</taxon>
        <taxon>Kiritimatiellales</taxon>
        <taxon>Pontiellaceae</taxon>
        <taxon>Pontiella</taxon>
    </lineage>
</organism>
<dbReference type="PROSITE" id="PS50987">
    <property type="entry name" value="HTH_ARSR_2"/>
    <property type="match status" value="1"/>
</dbReference>
<evidence type="ECO:0000313" key="2">
    <source>
        <dbReference type="EMBL" id="VGO20145.1"/>
    </source>
</evidence>
<sequence length="163" mass="18458">MLACFKKYPRQCVKGVADRLVVAGDVSSKNLQLLYSAGFFEQERVGKFLFYSLADEDDLLDEVLRLVALDQANYDGIIYELTAMTHERRIRIVAALEGRPLEFNELCFRTCISRLAMGRQLDKLIRRGFVQQVEQKCSLVIPDDALGKKLVELALKSVTPAQV</sequence>
<reference evidence="2 3" key="1">
    <citation type="submission" date="2019-04" db="EMBL/GenBank/DDBJ databases">
        <authorList>
            <person name="Van Vliet M D."/>
        </authorList>
    </citation>
    <scope>NUCLEOTIDE SEQUENCE [LARGE SCALE GENOMIC DNA]</scope>
    <source>
        <strain evidence="2 3">F21</strain>
    </source>
</reference>
<dbReference type="EMBL" id="CAAHFH010000001">
    <property type="protein sequence ID" value="VGO20145.1"/>
    <property type="molecule type" value="Genomic_DNA"/>
</dbReference>
<gene>
    <name evidence="2" type="ORF">SCARR_02206</name>
</gene>
<dbReference type="AlphaFoldDB" id="A0A6C2UIV2"/>
<evidence type="ECO:0000313" key="3">
    <source>
        <dbReference type="Proteomes" id="UP000346198"/>
    </source>
</evidence>
<dbReference type="InterPro" id="IPR036388">
    <property type="entry name" value="WH-like_DNA-bd_sf"/>
</dbReference>
<dbReference type="GO" id="GO:0003700">
    <property type="term" value="F:DNA-binding transcription factor activity"/>
    <property type="evidence" value="ECO:0007669"/>
    <property type="project" value="InterPro"/>
</dbReference>
<feature type="domain" description="HTH arsR-type" evidence="1">
    <location>
        <begin position="1"/>
        <end position="75"/>
    </location>
</feature>
<proteinExistence type="predicted"/>
<dbReference type="Gene3D" id="1.10.10.10">
    <property type="entry name" value="Winged helix-like DNA-binding domain superfamily/Winged helix DNA-binding domain"/>
    <property type="match status" value="2"/>
</dbReference>
<dbReference type="RefSeq" id="WP_136061587.1">
    <property type="nucleotide sequence ID" value="NZ_CAAHFH010000001.1"/>
</dbReference>
<accession>A0A6C2UIV2</accession>
<keyword evidence="3" id="KW-1185">Reference proteome</keyword>
<dbReference type="SUPFAM" id="SSF46785">
    <property type="entry name" value="Winged helix' DNA-binding domain"/>
    <property type="match status" value="2"/>
</dbReference>
<dbReference type="InterPro" id="IPR036390">
    <property type="entry name" value="WH_DNA-bd_sf"/>
</dbReference>
<evidence type="ECO:0000259" key="1">
    <source>
        <dbReference type="PROSITE" id="PS50987"/>
    </source>
</evidence>
<protein>
    <recommendedName>
        <fullName evidence="1">HTH arsR-type domain-containing protein</fullName>
    </recommendedName>
</protein>